<evidence type="ECO:0000313" key="7">
    <source>
        <dbReference type="Proteomes" id="UP000193866"/>
    </source>
</evidence>
<dbReference type="PANTHER" id="PTHR30055:SF234">
    <property type="entry name" value="HTH-TYPE TRANSCRIPTIONAL REGULATOR BETI"/>
    <property type="match status" value="1"/>
</dbReference>
<dbReference type="InterPro" id="IPR050109">
    <property type="entry name" value="HTH-type_TetR-like_transc_reg"/>
</dbReference>
<dbReference type="AlphaFoldDB" id="A0A1X1YAK5"/>
<dbReference type="InterPro" id="IPR009057">
    <property type="entry name" value="Homeodomain-like_sf"/>
</dbReference>
<dbReference type="Pfam" id="PF00440">
    <property type="entry name" value="TetR_N"/>
    <property type="match status" value="1"/>
</dbReference>
<dbReference type="PANTHER" id="PTHR30055">
    <property type="entry name" value="HTH-TYPE TRANSCRIPTIONAL REGULATOR RUTR"/>
    <property type="match status" value="1"/>
</dbReference>
<dbReference type="Gene3D" id="1.10.357.10">
    <property type="entry name" value="Tetracycline Repressor, domain 2"/>
    <property type="match status" value="1"/>
</dbReference>
<accession>A0A1X1YAK5</accession>
<dbReference type="Proteomes" id="UP000193866">
    <property type="component" value="Unassembled WGS sequence"/>
</dbReference>
<evidence type="ECO:0000313" key="6">
    <source>
        <dbReference type="EMBL" id="ORW08096.1"/>
    </source>
</evidence>
<name>A0A1X1YAK5_9MYCO</name>
<comment type="caution">
    <text evidence="6">The sequence shown here is derived from an EMBL/GenBank/DDBJ whole genome shotgun (WGS) entry which is preliminary data.</text>
</comment>
<keyword evidence="2 4" id="KW-0238">DNA-binding</keyword>
<dbReference type="PROSITE" id="PS50977">
    <property type="entry name" value="HTH_TETR_2"/>
    <property type="match status" value="1"/>
</dbReference>
<reference evidence="6 7" key="1">
    <citation type="submission" date="2016-01" db="EMBL/GenBank/DDBJ databases">
        <title>The new phylogeny of the genus Mycobacterium.</title>
        <authorList>
            <person name="Tarcisio F."/>
            <person name="Conor M."/>
            <person name="Antonella G."/>
            <person name="Elisabetta G."/>
            <person name="Giulia F.S."/>
            <person name="Sara T."/>
            <person name="Anna F."/>
            <person name="Clotilde B."/>
            <person name="Roberto B."/>
            <person name="Veronica D.S."/>
            <person name="Fabio R."/>
            <person name="Monica P."/>
            <person name="Olivier J."/>
            <person name="Enrico T."/>
            <person name="Nicola S."/>
        </authorList>
    </citation>
    <scope>NUCLEOTIDE SEQUENCE [LARGE SCALE GENOMIC DNA]</scope>
    <source>
        <strain evidence="6 7">DSM 45394</strain>
    </source>
</reference>
<evidence type="ECO:0000256" key="3">
    <source>
        <dbReference type="ARBA" id="ARBA00023163"/>
    </source>
</evidence>
<dbReference type="PRINTS" id="PR00455">
    <property type="entry name" value="HTHTETR"/>
</dbReference>
<dbReference type="GO" id="GO:0000976">
    <property type="term" value="F:transcription cis-regulatory region binding"/>
    <property type="evidence" value="ECO:0007669"/>
    <property type="project" value="TreeGrafter"/>
</dbReference>
<dbReference type="STRING" id="1108812.AWC16_20400"/>
<organism evidence="6 7">
    <name type="scientific">Mycolicibacter longobardus</name>
    <dbReference type="NCBI Taxonomy" id="1108812"/>
    <lineage>
        <taxon>Bacteria</taxon>
        <taxon>Bacillati</taxon>
        <taxon>Actinomycetota</taxon>
        <taxon>Actinomycetes</taxon>
        <taxon>Mycobacteriales</taxon>
        <taxon>Mycobacteriaceae</taxon>
        <taxon>Mycolicibacter</taxon>
    </lineage>
</organism>
<evidence type="ECO:0000256" key="4">
    <source>
        <dbReference type="PROSITE-ProRule" id="PRU00335"/>
    </source>
</evidence>
<keyword evidence="7" id="KW-1185">Reference proteome</keyword>
<gene>
    <name evidence="6" type="ORF">AWC16_20400</name>
</gene>
<dbReference type="EMBL" id="LQPG01000039">
    <property type="protein sequence ID" value="ORW08096.1"/>
    <property type="molecule type" value="Genomic_DNA"/>
</dbReference>
<evidence type="ECO:0000256" key="1">
    <source>
        <dbReference type="ARBA" id="ARBA00023015"/>
    </source>
</evidence>
<proteinExistence type="predicted"/>
<dbReference type="SUPFAM" id="SSF46689">
    <property type="entry name" value="Homeodomain-like"/>
    <property type="match status" value="1"/>
</dbReference>
<dbReference type="GO" id="GO:0003700">
    <property type="term" value="F:DNA-binding transcription factor activity"/>
    <property type="evidence" value="ECO:0007669"/>
    <property type="project" value="TreeGrafter"/>
</dbReference>
<protein>
    <recommendedName>
        <fullName evidence="5">HTH tetR-type domain-containing protein</fullName>
    </recommendedName>
</protein>
<keyword evidence="1" id="KW-0805">Transcription regulation</keyword>
<evidence type="ECO:0000259" key="5">
    <source>
        <dbReference type="PROSITE" id="PS50977"/>
    </source>
</evidence>
<dbReference type="OrthoDB" id="4899232at2"/>
<keyword evidence="3" id="KW-0804">Transcription</keyword>
<sequence>MARPRKAERPESLRQRIVDVATELFADQGYADTSLAQIAKGVGIRAQSIANHFASKEDLYDAVVSAFYQRQIADLDPAEFGSAGDGAAVLAKRISAFSVRDRNMLVTITAEALVAGRGAEVIDREFGPVIDVIVSALGTDADFPARELVSLAVLGMVFALDAPRLPPATRALRDRVLGERPRMEEAGRLLLDAVLPATADPTPPR</sequence>
<dbReference type="InterPro" id="IPR001647">
    <property type="entry name" value="HTH_TetR"/>
</dbReference>
<feature type="domain" description="HTH tetR-type" evidence="5">
    <location>
        <begin position="11"/>
        <end position="71"/>
    </location>
</feature>
<feature type="DNA-binding region" description="H-T-H motif" evidence="4">
    <location>
        <begin position="34"/>
        <end position="53"/>
    </location>
</feature>
<dbReference type="RefSeq" id="WP_085266376.1">
    <property type="nucleotide sequence ID" value="NZ_LQPG01000039.1"/>
</dbReference>
<evidence type="ECO:0000256" key="2">
    <source>
        <dbReference type="ARBA" id="ARBA00023125"/>
    </source>
</evidence>